<dbReference type="InterPro" id="IPR002999">
    <property type="entry name" value="Tudor"/>
</dbReference>
<dbReference type="InterPro" id="IPR040424">
    <property type="entry name" value="Smn1"/>
</dbReference>
<dbReference type="Gene3D" id="2.30.30.140">
    <property type="match status" value="1"/>
</dbReference>
<dbReference type="Pfam" id="PF20635">
    <property type="entry name" value="SMN_YG-box"/>
    <property type="match status" value="1"/>
</dbReference>
<name>A0A6J3KM52_9HYME</name>
<dbReference type="SMART" id="SM00333">
    <property type="entry name" value="TUDOR"/>
    <property type="match status" value="1"/>
</dbReference>
<gene>
    <name evidence="10" type="primary">LOC117235826</name>
</gene>
<dbReference type="GO" id="GO:0030018">
    <property type="term" value="C:Z disc"/>
    <property type="evidence" value="ECO:0007669"/>
    <property type="project" value="UniProtKB-SubCell"/>
</dbReference>
<dbReference type="KEGG" id="bvk:117235826"/>
<dbReference type="GeneID" id="117235826"/>
<dbReference type="InterPro" id="IPR049481">
    <property type="entry name" value="SMN_G2-BD"/>
</dbReference>
<evidence type="ECO:0000256" key="6">
    <source>
        <dbReference type="ARBA" id="ARBA00023242"/>
    </source>
</evidence>
<evidence type="ECO:0000256" key="3">
    <source>
        <dbReference type="ARBA" id="ARBA00005371"/>
    </source>
</evidence>
<organism evidence="9 10">
    <name type="scientific">Bombus vosnesenskii</name>
    <dbReference type="NCBI Taxonomy" id="207650"/>
    <lineage>
        <taxon>Eukaryota</taxon>
        <taxon>Metazoa</taxon>
        <taxon>Ecdysozoa</taxon>
        <taxon>Arthropoda</taxon>
        <taxon>Hexapoda</taxon>
        <taxon>Insecta</taxon>
        <taxon>Pterygota</taxon>
        <taxon>Neoptera</taxon>
        <taxon>Endopterygota</taxon>
        <taxon>Hymenoptera</taxon>
        <taxon>Apocrita</taxon>
        <taxon>Aculeata</taxon>
        <taxon>Apoidea</taxon>
        <taxon>Anthophila</taxon>
        <taxon>Apidae</taxon>
        <taxon>Bombus</taxon>
        <taxon>Pyrobombus</taxon>
    </lineage>
</organism>
<dbReference type="GO" id="GO:0097504">
    <property type="term" value="C:Gemini of Cajal bodies"/>
    <property type="evidence" value="ECO:0007669"/>
    <property type="project" value="UniProtKB-SubCell"/>
</dbReference>
<sequence length="308" mass="35155">MADDMNVLFIRGNGNDTDTANDNVWDDSALIEAYDKAIYLAKEVIKRMGMDVGNSQPKENLQNLKQPKHASKLHKKWIIGAPYRAIYSEDGEIYEAIISKIYENNGTCVVKFVGNTFSMMVMSIKKSITVSFSRSLTGQEYLSMSMGRPVRYRVMNHKHACYLLFIISCLEYNSPHLESEGLQSQIAQQKKALEEKFNEENDETCETNFSTNVNSKKYNVEKMDCDSEEANAYKHHFIPGPSFNSMTDIMPPAPPLPPQLMAKLPDNDTDALSSMLMSWYISGYMVYYTGYYHGLKQARNNQENRKNC</sequence>
<evidence type="ECO:0000259" key="8">
    <source>
        <dbReference type="SMART" id="SM00333"/>
    </source>
</evidence>
<feature type="domain" description="Tudor" evidence="8">
    <location>
        <begin position="75"/>
        <end position="132"/>
    </location>
</feature>
<proteinExistence type="inferred from homology"/>
<evidence type="ECO:0000313" key="9">
    <source>
        <dbReference type="Proteomes" id="UP000504631"/>
    </source>
</evidence>
<dbReference type="AlphaFoldDB" id="A0A6J3KM52"/>
<evidence type="ECO:0000256" key="2">
    <source>
        <dbReference type="ARBA" id="ARBA00004408"/>
    </source>
</evidence>
<dbReference type="Gene3D" id="3.40.190.10">
    <property type="entry name" value="Periplasmic binding protein-like II"/>
    <property type="match status" value="1"/>
</dbReference>
<accession>A0A6J3KM52</accession>
<dbReference type="Pfam" id="PF20636">
    <property type="entry name" value="SMN_G2-BD"/>
    <property type="match status" value="1"/>
</dbReference>
<evidence type="ECO:0000313" key="10">
    <source>
        <dbReference type="RefSeq" id="XP_033354080.1"/>
    </source>
</evidence>
<dbReference type="PANTHER" id="PTHR39267:SF1">
    <property type="entry name" value="SURVIVAL MOTOR NEURON PROTEIN"/>
    <property type="match status" value="1"/>
</dbReference>
<dbReference type="PANTHER" id="PTHR39267">
    <property type="entry name" value="SURVIVAL MOTOR NEURON-LIKE PROTEIN 1"/>
    <property type="match status" value="1"/>
</dbReference>
<dbReference type="CDD" id="cd22851">
    <property type="entry name" value="SMN_N"/>
    <property type="match status" value="1"/>
</dbReference>
<reference evidence="10" key="1">
    <citation type="submission" date="2025-08" db="UniProtKB">
        <authorList>
            <consortium name="RefSeq"/>
        </authorList>
    </citation>
    <scope>IDENTIFICATION</scope>
    <source>
        <tissue evidence="10">Muscle</tissue>
    </source>
</reference>
<keyword evidence="9" id="KW-1185">Reference proteome</keyword>
<dbReference type="SUPFAM" id="SSF63748">
    <property type="entry name" value="Tudor/PWWP/MBT"/>
    <property type="match status" value="1"/>
</dbReference>
<keyword evidence="6" id="KW-0539">Nucleus</keyword>
<dbReference type="GO" id="GO:0003723">
    <property type="term" value="F:RNA binding"/>
    <property type="evidence" value="ECO:0007669"/>
    <property type="project" value="InterPro"/>
</dbReference>
<dbReference type="InterPro" id="IPR010304">
    <property type="entry name" value="SMN_Tudor"/>
</dbReference>
<evidence type="ECO:0000256" key="5">
    <source>
        <dbReference type="ARBA" id="ARBA00023187"/>
    </source>
</evidence>
<comment type="subcellular location">
    <subcellularLocation>
        <location evidence="1">Cytoplasm</location>
        <location evidence="1">Myofibril</location>
        <location evidence="1">Sarcomere</location>
        <location evidence="1">Z line</location>
    </subcellularLocation>
    <subcellularLocation>
        <location evidence="2">Nucleus</location>
        <location evidence="2">Cajal body</location>
    </subcellularLocation>
    <subcellularLocation>
        <location evidence="7">Nucleus</location>
        <location evidence="7">Gem</location>
    </subcellularLocation>
</comment>
<dbReference type="GO" id="GO:0006397">
    <property type="term" value="P:mRNA processing"/>
    <property type="evidence" value="ECO:0007669"/>
    <property type="project" value="UniProtKB-KW"/>
</dbReference>
<evidence type="ECO:0000256" key="4">
    <source>
        <dbReference type="ARBA" id="ARBA00022664"/>
    </source>
</evidence>
<protein>
    <submittedName>
        <fullName evidence="10">Survival motor neuron protein 1-like</fullName>
    </submittedName>
</protein>
<keyword evidence="4" id="KW-0507">mRNA processing</keyword>
<dbReference type="Proteomes" id="UP000504631">
    <property type="component" value="Unplaced"/>
</dbReference>
<dbReference type="Pfam" id="PF06003">
    <property type="entry name" value="SMN_Tudor"/>
    <property type="match status" value="1"/>
</dbReference>
<dbReference type="RefSeq" id="XP_033354080.1">
    <property type="nucleotide sequence ID" value="XM_033498189.1"/>
</dbReference>
<dbReference type="CDD" id="cd22852">
    <property type="entry name" value="SMN_C"/>
    <property type="match status" value="1"/>
</dbReference>
<dbReference type="GO" id="GO:0008380">
    <property type="term" value="P:RNA splicing"/>
    <property type="evidence" value="ECO:0007669"/>
    <property type="project" value="UniProtKB-KW"/>
</dbReference>
<comment type="similarity">
    <text evidence="3">Belongs to the SMN family.</text>
</comment>
<evidence type="ECO:0000256" key="1">
    <source>
        <dbReference type="ARBA" id="ARBA00004216"/>
    </source>
</evidence>
<dbReference type="InterPro" id="IPR047313">
    <property type="entry name" value="SMN_C"/>
</dbReference>
<dbReference type="GO" id="GO:0015030">
    <property type="term" value="C:Cajal body"/>
    <property type="evidence" value="ECO:0007669"/>
    <property type="project" value="UniProtKB-SubCell"/>
</dbReference>
<keyword evidence="5" id="KW-0508">mRNA splicing</keyword>
<evidence type="ECO:0000256" key="7">
    <source>
        <dbReference type="ARBA" id="ARBA00034695"/>
    </source>
</evidence>